<evidence type="ECO:0000256" key="15">
    <source>
        <dbReference type="ARBA" id="ARBA00023239"/>
    </source>
</evidence>
<dbReference type="InterPro" id="IPR010979">
    <property type="entry name" value="Ribosomal_uS13-like_H2TH"/>
</dbReference>
<keyword evidence="15" id="KW-0456">Lyase</keyword>
<dbReference type="Proteomes" id="UP001161325">
    <property type="component" value="Unassembled WGS sequence"/>
</dbReference>
<dbReference type="InterPro" id="IPR012319">
    <property type="entry name" value="FPG_cat"/>
</dbReference>
<dbReference type="GO" id="GO:0003684">
    <property type="term" value="F:damaged DNA binding"/>
    <property type="evidence" value="ECO:0007669"/>
    <property type="project" value="InterPro"/>
</dbReference>
<dbReference type="InterPro" id="IPR020629">
    <property type="entry name" value="FPG_Glyclase"/>
</dbReference>
<organism evidence="23 24">
    <name type="scientific">Roseisolibacter agri</name>
    <dbReference type="NCBI Taxonomy" id="2014610"/>
    <lineage>
        <taxon>Bacteria</taxon>
        <taxon>Pseudomonadati</taxon>
        <taxon>Gemmatimonadota</taxon>
        <taxon>Gemmatimonadia</taxon>
        <taxon>Gemmatimonadales</taxon>
        <taxon>Gemmatimonadaceae</taxon>
        <taxon>Roseisolibacter</taxon>
    </lineage>
</organism>
<dbReference type="EC" id="3.2.2.23" evidence="5"/>
<dbReference type="NCBIfam" id="NF002211">
    <property type="entry name" value="PRK01103.1"/>
    <property type="match status" value="1"/>
</dbReference>
<evidence type="ECO:0000259" key="21">
    <source>
        <dbReference type="PROSITE" id="PS51066"/>
    </source>
</evidence>
<evidence type="ECO:0000256" key="16">
    <source>
        <dbReference type="ARBA" id="ARBA00023268"/>
    </source>
</evidence>
<keyword evidence="16" id="KW-0511">Multifunctional enzyme</keyword>
<reference evidence="23" key="1">
    <citation type="submission" date="2022-08" db="EMBL/GenBank/DDBJ databases">
        <title>Draft genome sequencing of Roseisolibacter agri AW1220.</title>
        <authorList>
            <person name="Tobiishi Y."/>
            <person name="Tonouchi A."/>
        </authorList>
    </citation>
    <scope>NUCLEOTIDE SEQUENCE</scope>
    <source>
        <strain evidence="23">AW1220</strain>
    </source>
</reference>
<keyword evidence="9" id="KW-0227">DNA damage</keyword>
<dbReference type="Pfam" id="PF01149">
    <property type="entry name" value="Fapy_DNA_glyco"/>
    <property type="match status" value="1"/>
</dbReference>
<dbReference type="PROSITE" id="PS51066">
    <property type="entry name" value="ZF_FPG_2"/>
    <property type="match status" value="1"/>
</dbReference>
<dbReference type="InterPro" id="IPR000214">
    <property type="entry name" value="Znf_DNA_glyclase/AP_lyase"/>
</dbReference>
<evidence type="ECO:0000256" key="1">
    <source>
        <dbReference type="ARBA" id="ARBA00001668"/>
    </source>
</evidence>
<feature type="domain" description="Formamidopyrimidine-DNA glycosylase catalytic" evidence="22">
    <location>
        <begin position="2"/>
        <end position="122"/>
    </location>
</feature>
<dbReference type="InterPro" id="IPR015886">
    <property type="entry name" value="H2TH_FPG"/>
</dbReference>
<dbReference type="InterPro" id="IPR035937">
    <property type="entry name" value="FPG_N"/>
</dbReference>
<keyword evidence="10 20" id="KW-0863">Zinc-finger</keyword>
<dbReference type="Gene3D" id="1.10.8.50">
    <property type="match status" value="1"/>
</dbReference>
<accession>A0AA37QK43</accession>
<evidence type="ECO:0000256" key="12">
    <source>
        <dbReference type="ARBA" id="ARBA00022833"/>
    </source>
</evidence>
<dbReference type="Pfam" id="PF06831">
    <property type="entry name" value="H2TH"/>
    <property type="match status" value="1"/>
</dbReference>
<evidence type="ECO:0000256" key="6">
    <source>
        <dbReference type="ARBA" id="ARBA00012720"/>
    </source>
</evidence>
<dbReference type="SUPFAM" id="SSF57716">
    <property type="entry name" value="Glucocorticoid receptor-like (DNA-binding domain)"/>
    <property type="match status" value="1"/>
</dbReference>
<dbReference type="SMART" id="SM01232">
    <property type="entry name" value="H2TH"/>
    <property type="match status" value="1"/>
</dbReference>
<dbReference type="PROSITE" id="PS51068">
    <property type="entry name" value="FPG_CAT"/>
    <property type="match status" value="1"/>
</dbReference>
<dbReference type="CDD" id="cd08966">
    <property type="entry name" value="EcFpg-like_N"/>
    <property type="match status" value="1"/>
</dbReference>
<dbReference type="AlphaFoldDB" id="A0AA37QK43"/>
<dbReference type="SUPFAM" id="SSF46946">
    <property type="entry name" value="S13-like H2TH domain"/>
    <property type="match status" value="1"/>
</dbReference>
<dbReference type="GO" id="GO:0008270">
    <property type="term" value="F:zinc ion binding"/>
    <property type="evidence" value="ECO:0007669"/>
    <property type="project" value="UniProtKB-KW"/>
</dbReference>
<feature type="domain" description="FPG-type" evidence="21">
    <location>
        <begin position="245"/>
        <end position="280"/>
    </location>
</feature>
<keyword evidence="12" id="KW-0862">Zinc</keyword>
<comment type="subunit">
    <text evidence="4">Monomer.</text>
</comment>
<dbReference type="PANTHER" id="PTHR22993">
    <property type="entry name" value="FORMAMIDOPYRIMIDINE-DNA GLYCOSYLASE"/>
    <property type="match status" value="1"/>
</dbReference>
<evidence type="ECO:0000256" key="18">
    <source>
        <dbReference type="ARBA" id="ARBA00030638"/>
    </source>
</evidence>
<proteinExistence type="inferred from homology"/>
<dbReference type="EMBL" id="BRXS01000007">
    <property type="protein sequence ID" value="GLC27990.1"/>
    <property type="molecule type" value="Genomic_DNA"/>
</dbReference>
<evidence type="ECO:0000259" key="22">
    <source>
        <dbReference type="PROSITE" id="PS51068"/>
    </source>
</evidence>
<dbReference type="GO" id="GO:0034039">
    <property type="term" value="F:8-oxo-7,8-dihydroguanine DNA N-glycosylase activity"/>
    <property type="evidence" value="ECO:0007669"/>
    <property type="project" value="TreeGrafter"/>
</dbReference>
<dbReference type="PANTHER" id="PTHR22993:SF9">
    <property type="entry name" value="FORMAMIDOPYRIMIDINE-DNA GLYCOSYLASE"/>
    <property type="match status" value="1"/>
</dbReference>
<comment type="cofactor">
    <cofactor evidence="2">
        <name>Zn(2+)</name>
        <dbReference type="ChEBI" id="CHEBI:29105"/>
    </cofactor>
</comment>
<dbReference type="RefSeq" id="WP_284352417.1">
    <property type="nucleotide sequence ID" value="NZ_BRXS01000007.1"/>
</dbReference>
<sequence>MPELPETETIARDLDAELPRARIVAVAVPRPSVLREVDARALAARVQGARIARVWRRAKLVVLDLDGGDRLVVQPRFTGALLLEAAPGDGSGLPERERGFVRVTFRLDDGRALHYRDIRALGTVALMDPARFDAYAGALGPEPLDPAFTGAALHEALRTSRQPVKKVLMDQKRLVGVGNIYANEALWRARVAPARPAASLTRAESARVRDALVSVLSESIARRGTSFRDYVDARGERGTFVEALAVYGRAGAPCGRCDAPLEATHEVDGRQTVFCRGCQR</sequence>
<dbReference type="EC" id="4.2.99.18" evidence="6"/>
<evidence type="ECO:0000256" key="14">
    <source>
        <dbReference type="ARBA" id="ARBA00023204"/>
    </source>
</evidence>
<dbReference type="GO" id="GO:0006284">
    <property type="term" value="P:base-excision repair"/>
    <property type="evidence" value="ECO:0007669"/>
    <property type="project" value="InterPro"/>
</dbReference>
<comment type="caution">
    <text evidence="23">The sequence shown here is derived from an EMBL/GenBank/DDBJ whole genome shotgun (WGS) entry which is preliminary data.</text>
</comment>
<evidence type="ECO:0000256" key="13">
    <source>
        <dbReference type="ARBA" id="ARBA00023125"/>
    </source>
</evidence>
<comment type="similarity">
    <text evidence="3">Belongs to the FPG family.</text>
</comment>
<evidence type="ECO:0000256" key="17">
    <source>
        <dbReference type="ARBA" id="ARBA00023295"/>
    </source>
</evidence>
<keyword evidence="13" id="KW-0238">DNA-binding</keyword>
<evidence type="ECO:0000256" key="3">
    <source>
        <dbReference type="ARBA" id="ARBA00009409"/>
    </source>
</evidence>
<evidence type="ECO:0000256" key="5">
    <source>
        <dbReference type="ARBA" id="ARBA00012024"/>
    </source>
</evidence>
<evidence type="ECO:0000256" key="20">
    <source>
        <dbReference type="PROSITE-ProRule" id="PRU00391"/>
    </source>
</evidence>
<name>A0AA37QK43_9BACT</name>
<keyword evidence="24" id="KW-1185">Reference proteome</keyword>
<evidence type="ECO:0000256" key="9">
    <source>
        <dbReference type="ARBA" id="ARBA00022763"/>
    </source>
</evidence>
<evidence type="ECO:0000256" key="19">
    <source>
        <dbReference type="ARBA" id="ARBA00044632"/>
    </source>
</evidence>
<dbReference type="SUPFAM" id="SSF81624">
    <property type="entry name" value="N-terminal domain of MutM-like DNA repair proteins"/>
    <property type="match status" value="1"/>
</dbReference>
<dbReference type="SMART" id="SM00898">
    <property type="entry name" value="Fapy_DNA_glyco"/>
    <property type="match status" value="1"/>
</dbReference>
<evidence type="ECO:0000256" key="7">
    <source>
        <dbReference type="ARBA" id="ARBA00016240"/>
    </source>
</evidence>
<keyword evidence="11" id="KW-0378">Hydrolase</keyword>
<evidence type="ECO:0000256" key="10">
    <source>
        <dbReference type="ARBA" id="ARBA00022771"/>
    </source>
</evidence>
<evidence type="ECO:0000313" key="24">
    <source>
        <dbReference type="Proteomes" id="UP001161325"/>
    </source>
</evidence>
<keyword evidence="17" id="KW-0326">Glycosidase</keyword>
<gene>
    <name evidence="23" type="primary">mutM_1</name>
    <name evidence="23" type="ORF">rosag_45030</name>
</gene>
<keyword evidence="8" id="KW-0479">Metal-binding</keyword>
<protein>
    <recommendedName>
        <fullName evidence="7">Formamidopyrimidine-DNA glycosylase</fullName>
        <ecNumber evidence="5">3.2.2.23</ecNumber>
        <ecNumber evidence="6">4.2.99.18</ecNumber>
    </recommendedName>
    <alternativeName>
        <fullName evidence="18">DNA-(apurinic or apyrimidinic site) lyase MutM</fullName>
    </alternativeName>
</protein>
<keyword evidence="14" id="KW-0234">DNA repair</keyword>
<dbReference type="FunFam" id="1.10.8.50:FF:000003">
    <property type="entry name" value="Formamidopyrimidine-DNA glycosylase"/>
    <property type="match status" value="1"/>
</dbReference>
<evidence type="ECO:0000256" key="8">
    <source>
        <dbReference type="ARBA" id="ARBA00022723"/>
    </source>
</evidence>
<comment type="catalytic activity">
    <reaction evidence="1">
        <text>Hydrolysis of DNA containing ring-opened 7-methylguanine residues, releasing 2,6-diamino-4-hydroxy-5-(N-methyl)formamidopyrimidine.</text>
        <dbReference type="EC" id="3.2.2.23"/>
    </reaction>
</comment>
<evidence type="ECO:0000256" key="4">
    <source>
        <dbReference type="ARBA" id="ARBA00011245"/>
    </source>
</evidence>
<comment type="catalytic activity">
    <reaction evidence="19">
        <text>2'-deoxyribonucleotide-(2'-deoxyribose 5'-phosphate)-2'-deoxyribonucleotide-DNA = a 3'-end 2'-deoxyribonucleotide-(2,3-dehydro-2,3-deoxyribose 5'-phosphate)-DNA + a 5'-end 5'-phospho-2'-deoxyribonucleoside-DNA + H(+)</text>
        <dbReference type="Rhea" id="RHEA:66592"/>
        <dbReference type="Rhea" id="RHEA-COMP:13180"/>
        <dbReference type="Rhea" id="RHEA-COMP:16897"/>
        <dbReference type="Rhea" id="RHEA-COMP:17067"/>
        <dbReference type="ChEBI" id="CHEBI:15378"/>
        <dbReference type="ChEBI" id="CHEBI:136412"/>
        <dbReference type="ChEBI" id="CHEBI:157695"/>
        <dbReference type="ChEBI" id="CHEBI:167181"/>
        <dbReference type="EC" id="4.2.99.18"/>
    </reaction>
</comment>
<dbReference type="GO" id="GO:0140078">
    <property type="term" value="F:class I DNA-(apurinic or apyrimidinic site) endonuclease activity"/>
    <property type="evidence" value="ECO:0007669"/>
    <property type="project" value="UniProtKB-EC"/>
</dbReference>
<dbReference type="NCBIfam" id="TIGR00577">
    <property type="entry name" value="fpg"/>
    <property type="match status" value="1"/>
</dbReference>
<evidence type="ECO:0000256" key="2">
    <source>
        <dbReference type="ARBA" id="ARBA00001947"/>
    </source>
</evidence>
<evidence type="ECO:0000313" key="23">
    <source>
        <dbReference type="EMBL" id="GLC27990.1"/>
    </source>
</evidence>
<dbReference type="Gene3D" id="3.20.190.10">
    <property type="entry name" value="MutM-like, N-terminal"/>
    <property type="match status" value="1"/>
</dbReference>
<evidence type="ECO:0000256" key="11">
    <source>
        <dbReference type="ARBA" id="ARBA00022801"/>
    </source>
</evidence>